<dbReference type="SUPFAM" id="SSF53448">
    <property type="entry name" value="Nucleotide-diphospho-sugar transferases"/>
    <property type="match status" value="1"/>
</dbReference>
<name>A0A6V8PRD8_9ACTN</name>
<feature type="domain" description="Nucleotidyl transferase" evidence="1">
    <location>
        <begin position="2"/>
        <end position="161"/>
    </location>
</feature>
<dbReference type="Gene3D" id="3.90.550.10">
    <property type="entry name" value="Spore Coat Polysaccharide Biosynthesis Protein SpsA, Chain A"/>
    <property type="match status" value="1"/>
</dbReference>
<keyword evidence="2" id="KW-0548">Nucleotidyltransferase</keyword>
<protein>
    <submittedName>
        <fullName evidence="2">Mannose-1-phosphate guanylyltransferase / phosphomannomutase</fullName>
    </submittedName>
</protein>
<feature type="non-terminal residue" evidence="2">
    <location>
        <position position="169"/>
    </location>
</feature>
<reference evidence="2 3" key="1">
    <citation type="journal article" date="2020" name="Front. Microbiol.">
        <title>Single-cell genomics of novel Actinobacteria with the Wood-Ljungdahl pathway discovered in a serpentinizing system.</title>
        <authorList>
            <person name="Merino N."/>
            <person name="Kawai M."/>
            <person name="Boyd E.S."/>
            <person name="Colman D.R."/>
            <person name="McGlynn S.E."/>
            <person name="Nealson K.H."/>
            <person name="Kurokawa K."/>
            <person name="Hongoh Y."/>
        </authorList>
    </citation>
    <scope>NUCLEOTIDE SEQUENCE [LARGE SCALE GENOMIC DNA]</scope>
    <source>
        <strain evidence="2 3">S42</strain>
    </source>
</reference>
<dbReference type="Pfam" id="PF00483">
    <property type="entry name" value="NTP_transferase"/>
    <property type="match status" value="1"/>
</dbReference>
<accession>A0A6V8PRD8</accession>
<sequence>MKAVVMAGGKGTRLRPLTVNLPKPMVPVVGKSVMEHIVALLKKHGIVDIVVTLQFMPEVIRGYFSDGTSLEMNISYAVEDSPLGTAGSVRNVQSFLGKETFLVISGDALTDINLTDLIDFHKRKGALATVCLKSVENPLDFGLVITNAEGRIERFLEKPDWSQVFSDTI</sequence>
<gene>
    <name evidence="2" type="ORF">HKBW3S42_01676</name>
</gene>
<evidence type="ECO:0000313" key="3">
    <source>
        <dbReference type="Proteomes" id="UP000568877"/>
    </source>
</evidence>
<evidence type="ECO:0000259" key="1">
    <source>
        <dbReference type="Pfam" id="PF00483"/>
    </source>
</evidence>
<comment type="caution">
    <text evidence="2">The sequence shown here is derived from an EMBL/GenBank/DDBJ whole genome shotgun (WGS) entry which is preliminary data.</text>
</comment>
<dbReference type="InterPro" id="IPR005835">
    <property type="entry name" value="NTP_transferase_dom"/>
</dbReference>
<dbReference type="InterPro" id="IPR050486">
    <property type="entry name" value="Mannose-1P_guanyltransferase"/>
</dbReference>
<organism evidence="2 3">
    <name type="scientific">Candidatus Hakubella thermalkaliphila</name>
    <dbReference type="NCBI Taxonomy" id="2754717"/>
    <lineage>
        <taxon>Bacteria</taxon>
        <taxon>Bacillati</taxon>
        <taxon>Actinomycetota</taxon>
        <taxon>Actinomycetota incertae sedis</taxon>
        <taxon>Candidatus Hakubellales</taxon>
        <taxon>Candidatus Hakubellaceae</taxon>
        <taxon>Candidatus Hakubella</taxon>
    </lineage>
</organism>
<keyword evidence="2" id="KW-0808">Transferase</keyword>
<dbReference type="Proteomes" id="UP000568877">
    <property type="component" value="Unassembled WGS sequence"/>
</dbReference>
<evidence type="ECO:0000313" key="2">
    <source>
        <dbReference type="EMBL" id="GFP33341.1"/>
    </source>
</evidence>
<dbReference type="InterPro" id="IPR029044">
    <property type="entry name" value="Nucleotide-diphossugar_trans"/>
</dbReference>
<proteinExistence type="predicted"/>
<dbReference type="CDD" id="cd04181">
    <property type="entry name" value="NTP_transferase"/>
    <property type="match status" value="1"/>
</dbReference>
<dbReference type="PANTHER" id="PTHR22572">
    <property type="entry name" value="SUGAR-1-PHOSPHATE GUANYL TRANSFERASE"/>
    <property type="match status" value="1"/>
</dbReference>
<dbReference type="AlphaFoldDB" id="A0A6V8PRD8"/>
<dbReference type="GO" id="GO:0016779">
    <property type="term" value="F:nucleotidyltransferase activity"/>
    <property type="evidence" value="ECO:0007669"/>
    <property type="project" value="UniProtKB-KW"/>
</dbReference>
<dbReference type="EMBL" id="BLSA01000414">
    <property type="protein sequence ID" value="GFP33341.1"/>
    <property type="molecule type" value="Genomic_DNA"/>
</dbReference>